<dbReference type="InterPro" id="IPR013103">
    <property type="entry name" value="RVT_2"/>
</dbReference>
<comment type="caution">
    <text evidence="4">The sequence shown here is derived from an EMBL/GenBank/DDBJ whole genome shotgun (WGS) entry which is preliminary data.</text>
</comment>
<feature type="compositionally biased region" description="Polar residues" evidence="2">
    <location>
        <begin position="469"/>
        <end position="495"/>
    </location>
</feature>
<keyword evidence="1" id="KW-0175">Coiled coil</keyword>
<dbReference type="Pfam" id="PF07727">
    <property type="entry name" value="RVT_2"/>
    <property type="match status" value="1"/>
</dbReference>
<dbReference type="PANTHER" id="PTHR11439:SF495">
    <property type="entry name" value="REVERSE TRANSCRIPTASE, RNA-DEPENDENT DNA POLYMERASE-RELATED"/>
    <property type="match status" value="1"/>
</dbReference>
<protein>
    <submittedName>
        <fullName evidence="4">Putative ribonuclease H-like domain-containing protein</fullName>
    </submittedName>
</protein>
<accession>A0A699GJ71</accession>
<feature type="compositionally biased region" description="Basic and acidic residues" evidence="2">
    <location>
        <begin position="496"/>
        <end position="507"/>
    </location>
</feature>
<feature type="domain" description="Reverse transcriptase Ty1/copia-type" evidence="3">
    <location>
        <begin position="220"/>
        <end position="296"/>
    </location>
</feature>
<evidence type="ECO:0000313" key="4">
    <source>
        <dbReference type="EMBL" id="GEU29630.1"/>
    </source>
</evidence>
<feature type="compositionally biased region" description="Polar residues" evidence="2">
    <location>
        <begin position="640"/>
        <end position="652"/>
    </location>
</feature>
<dbReference type="PANTHER" id="PTHR11439">
    <property type="entry name" value="GAG-POL-RELATED RETROTRANSPOSON"/>
    <property type="match status" value="1"/>
</dbReference>
<evidence type="ECO:0000259" key="3">
    <source>
        <dbReference type="Pfam" id="PF07727"/>
    </source>
</evidence>
<dbReference type="EMBL" id="BKCJ010000086">
    <property type="protein sequence ID" value="GEU29630.1"/>
    <property type="molecule type" value="Genomic_DNA"/>
</dbReference>
<dbReference type="AlphaFoldDB" id="A0A699GJ71"/>
<evidence type="ECO:0000256" key="1">
    <source>
        <dbReference type="SAM" id="Coils"/>
    </source>
</evidence>
<feature type="region of interest" description="Disordered" evidence="2">
    <location>
        <begin position="469"/>
        <end position="509"/>
    </location>
</feature>
<name>A0A699GJ71_TANCI</name>
<feature type="region of interest" description="Disordered" evidence="2">
    <location>
        <begin position="51"/>
        <end position="97"/>
    </location>
</feature>
<reference evidence="4" key="1">
    <citation type="journal article" date="2019" name="Sci. Rep.">
        <title>Draft genome of Tanacetum cinerariifolium, the natural source of mosquito coil.</title>
        <authorList>
            <person name="Yamashiro T."/>
            <person name="Shiraishi A."/>
            <person name="Satake H."/>
            <person name="Nakayama K."/>
        </authorList>
    </citation>
    <scope>NUCLEOTIDE SEQUENCE</scope>
</reference>
<sequence>MNYDLIIVGTQSNGFVGTKVSDNACQAKKEIEPVKDYILLPLWTTDPPISQHPKSSHNYGFKPSCDDGKKVDEDPSKENECNDQEKEDNINSTNNVNTVSATINADGTNEDNELSFDPNMPALEDFSTFNFSSDDEDDSEMADMKNLDTTIQVSPILTRIHKDHPLDQVIGDLQSAIQTRKMSKNLKEHGFVSTIQQRTNHKDLQNCLFACFYHKKNPKRIKAIRLFLAYASFKDFVVYQMDVKSAFLYGKIKEEVYVCQLPEFEDPDFLDQVYKVKKALYGLHQALRAWFTEVKTASTPMETQKPLLKDEDGEEVDVYIYRYQVNQKVLHIHAVKRIFKYLKGQPKLGLWYLKDSPFDLVVYTDSDYARASLDRKSTTGGCQFLGYGKKIIMTESSVRRDLRLVDEEGIDCLLNSTVFEQLALMWKPKRKNTKVPQPSRSTKNVADEAVHKELGDILLRTATTASSLKVKQDSGNIDKTQSKATPNKSSSQRTDSGGDPRYEKAMEDTTTQTRFESVFKHFDDLLLTREKTKTTQSNEIVSLNRRVKKPEKRNRLRTHKLKRLYKVGLIARLESLNEESLGEDASKHERIEAIDQDEDITLVNVQDDVEMFDVNDLGGKETLKPKVKGIVIQEHKEQGKSTTTKATISKQQSQDKGKGIMVEEPVKLKKKDQIELDEEAAKRLQAEFDEEERLARERPQKEREGNIALIETWDDVQAKLMLIINWLKECKQKNKKTKRAEEKRNKPPTQAQQRKIMCTYLKNMKGYKLNDLKTELVKGKEKREGGELIQESTKKQKVEDDKETAELKQLTKIIPDKEEVEINVITLAVRSPGIVDWKIYKEGKKSYYQIMRIDRKSQMYMVFSKMLESFYIEDLVDLYKLGKAKFKSTRPVEDLDLLL</sequence>
<gene>
    <name evidence="4" type="ORF">Tci_001608</name>
</gene>
<proteinExistence type="predicted"/>
<feature type="region of interest" description="Disordered" evidence="2">
    <location>
        <begin position="636"/>
        <end position="657"/>
    </location>
</feature>
<evidence type="ECO:0000256" key="2">
    <source>
        <dbReference type="SAM" id="MobiDB-lite"/>
    </source>
</evidence>
<organism evidence="4">
    <name type="scientific">Tanacetum cinerariifolium</name>
    <name type="common">Dalmatian daisy</name>
    <name type="synonym">Chrysanthemum cinerariifolium</name>
    <dbReference type="NCBI Taxonomy" id="118510"/>
    <lineage>
        <taxon>Eukaryota</taxon>
        <taxon>Viridiplantae</taxon>
        <taxon>Streptophyta</taxon>
        <taxon>Embryophyta</taxon>
        <taxon>Tracheophyta</taxon>
        <taxon>Spermatophyta</taxon>
        <taxon>Magnoliopsida</taxon>
        <taxon>eudicotyledons</taxon>
        <taxon>Gunneridae</taxon>
        <taxon>Pentapetalae</taxon>
        <taxon>asterids</taxon>
        <taxon>campanulids</taxon>
        <taxon>Asterales</taxon>
        <taxon>Asteraceae</taxon>
        <taxon>Asteroideae</taxon>
        <taxon>Anthemideae</taxon>
        <taxon>Anthemidinae</taxon>
        <taxon>Tanacetum</taxon>
    </lineage>
</organism>
<feature type="compositionally biased region" description="Basic and acidic residues" evidence="2">
    <location>
        <begin position="64"/>
        <end position="89"/>
    </location>
</feature>
<feature type="coiled-coil region" evidence="1">
    <location>
        <begin position="667"/>
        <end position="694"/>
    </location>
</feature>